<keyword evidence="1" id="KW-1133">Transmembrane helix</keyword>
<evidence type="ECO:0000256" key="1">
    <source>
        <dbReference type="SAM" id="Phobius"/>
    </source>
</evidence>
<dbReference type="Gene3D" id="1.20.120.1220">
    <property type="match status" value="1"/>
</dbReference>
<evidence type="ECO:0000259" key="2">
    <source>
        <dbReference type="Pfam" id="PF01478"/>
    </source>
</evidence>
<feature type="transmembrane region" description="Helical" evidence="1">
    <location>
        <begin position="31"/>
        <end position="49"/>
    </location>
</feature>
<accession>A0A4U1BV60</accession>
<organism evidence="3 4">
    <name type="scientific">Ferrimonas aestuarii</name>
    <dbReference type="NCBI Taxonomy" id="2569539"/>
    <lineage>
        <taxon>Bacteria</taxon>
        <taxon>Pseudomonadati</taxon>
        <taxon>Pseudomonadota</taxon>
        <taxon>Gammaproteobacteria</taxon>
        <taxon>Alteromonadales</taxon>
        <taxon>Ferrimonadaceae</taxon>
        <taxon>Ferrimonas</taxon>
    </lineage>
</organism>
<reference evidence="3 4" key="1">
    <citation type="submission" date="2019-04" db="EMBL/GenBank/DDBJ databases">
        <authorList>
            <person name="Hwang J.C."/>
        </authorList>
    </citation>
    <scope>NUCLEOTIDE SEQUENCE [LARGE SCALE GENOMIC DNA]</scope>
    <source>
        <strain evidence="3 4">IMCC35002</strain>
    </source>
</reference>
<proteinExistence type="predicted"/>
<dbReference type="GO" id="GO:0004190">
    <property type="term" value="F:aspartic-type endopeptidase activity"/>
    <property type="evidence" value="ECO:0007669"/>
    <property type="project" value="InterPro"/>
</dbReference>
<sequence>MNAAQIPLSILLASACFWVMATDLTRRHIGNSVLLVIFSLSGIYSLLYLTQPAVLLSLGIASLLGVGLWVTQIWGGGDAKLLMAMSLLFEPMTFIHGMVWVGLFGGIVALSVLTKRRWQRLTGKHPKPQLQGLPFGIAIILGLGWQLGIVSLTQ</sequence>
<dbReference type="EMBL" id="SWCJ01000001">
    <property type="protein sequence ID" value="TKB58481.1"/>
    <property type="molecule type" value="Genomic_DNA"/>
</dbReference>
<feature type="transmembrane region" description="Helical" evidence="1">
    <location>
        <begin position="54"/>
        <end position="74"/>
    </location>
</feature>
<dbReference type="InterPro" id="IPR000045">
    <property type="entry name" value="Prepilin_IV_endopep_pep"/>
</dbReference>
<protein>
    <recommendedName>
        <fullName evidence="2">Prepilin type IV endopeptidase peptidase domain-containing protein</fullName>
    </recommendedName>
</protein>
<keyword evidence="1" id="KW-0812">Transmembrane</keyword>
<dbReference type="OrthoDB" id="6199155at2"/>
<evidence type="ECO:0000313" key="4">
    <source>
        <dbReference type="Proteomes" id="UP000305675"/>
    </source>
</evidence>
<dbReference type="AlphaFoldDB" id="A0A4U1BV60"/>
<feature type="transmembrane region" description="Helical" evidence="1">
    <location>
        <begin position="133"/>
        <end position="152"/>
    </location>
</feature>
<comment type="caution">
    <text evidence="3">The sequence shown here is derived from an EMBL/GenBank/DDBJ whole genome shotgun (WGS) entry which is preliminary data.</text>
</comment>
<feature type="transmembrane region" description="Helical" evidence="1">
    <location>
        <begin position="94"/>
        <end position="113"/>
    </location>
</feature>
<dbReference type="RefSeq" id="WP_136861629.1">
    <property type="nucleotide sequence ID" value="NZ_SWCJ01000001.1"/>
</dbReference>
<keyword evidence="4" id="KW-1185">Reference proteome</keyword>
<dbReference type="Proteomes" id="UP000305675">
    <property type="component" value="Unassembled WGS sequence"/>
</dbReference>
<gene>
    <name evidence="3" type="ORF">FCL42_01675</name>
</gene>
<evidence type="ECO:0000313" key="3">
    <source>
        <dbReference type="EMBL" id="TKB58481.1"/>
    </source>
</evidence>
<keyword evidence="1" id="KW-0472">Membrane</keyword>
<dbReference type="GO" id="GO:0016020">
    <property type="term" value="C:membrane"/>
    <property type="evidence" value="ECO:0007669"/>
    <property type="project" value="InterPro"/>
</dbReference>
<feature type="domain" description="Prepilin type IV endopeptidase peptidase" evidence="2">
    <location>
        <begin position="10"/>
        <end position="110"/>
    </location>
</feature>
<name>A0A4U1BV60_9GAMM</name>
<dbReference type="Pfam" id="PF01478">
    <property type="entry name" value="Peptidase_A24"/>
    <property type="match status" value="1"/>
</dbReference>